<comment type="caution">
    <text evidence="2">The sequence shown here is derived from an EMBL/GenBank/DDBJ whole genome shotgun (WGS) entry which is preliminary data.</text>
</comment>
<feature type="region of interest" description="Disordered" evidence="1">
    <location>
        <begin position="63"/>
        <end position="98"/>
    </location>
</feature>
<feature type="region of interest" description="Disordered" evidence="1">
    <location>
        <begin position="165"/>
        <end position="213"/>
    </location>
</feature>
<gene>
    <name evidence="2" type="ORF">P7K49_033841</name>
</gene>
<accession>A0ABQ9TT36</accession>
<keyword evidence="3" id="KW-1185">Reference proteome</keyword>
<reference evidence="2 3" key="1">
    <citation type="submission" date="2023-05" db="EMBL/GenBank/DDBJ databases">
        <title>B98-5 Cell Line De Novo Hybrid Assembly: An Optical Mapping Approach.</title>
        <authorList>
            <person name="Kananen K."/>
            <person name="Auerbach J.A."/>
            <person name="Kautto E."/>
            <person name="Blachly J.S."/>
        </authorList>
    </citation>
    <scope>NUCLEOTIDE SEQUENCE [LARGE SCALE GENOMIC DNA]</scope>
    <source>
        <strain evidence="2">B95-8</strain>
        <tissue evidence="2">Cell line</tissue>
    </source>
</reference>
<name>A0ABQ9TT36_SAGOE</name>
<dbReference type="EMBL" id="JASSZA010000019">
    <property type="protein sequence ID" value="KAK2087934.1"/>
    <property type="molecule type" value="Genomic_DNA"/>
</dbReference>
<feature type="compositionally biased region" description="Low complexity" evidence="1">
    <location>
        <begin position="89"/>
        <end position="98"/>
    </location>
</feature>
<evidence type="ECO:0000313" key="2">
    <source>
        <dbReference type="EMBL" id="KAK2087934.1"/>
    </source>
</evidence>
<protein>
    <submittedName>
        <fullName evidence="2">Uncharacterized protein</fullName>
    </submittedName>
</protein>
<dbReference type="Proteomes" id="UP001266305">
    <property type="component" value="Unassembled WGS sequence"/>
</dbReference>
<sequence>MPHGVTRVGLHVGCVHTHPSICSAPAAVVEAPPCGMCSVWTHGTSGHCYPSIVSWGQPSCPHTSPVGPSPASAGTPLPGGSAQPPVAGVSSSTWSSVSTPRWGCLRNINQCGHEAWPKSSWPCGIEDCEPIQLSHESPNPWLSAKSSLSAPEQPSFRLRVAPAMPRYPASDRGGLPASNPITSRPRGSAPTLPCLSSARTQPASGSTPVCHLS</sequence>
<organism evidence="2 3">
    <name type="scientific">Saguinus oedipus</name>
    <name type="common">Cotton-top tamarin</name>
    <name type="synonym">Oedipomidas oedipus</name>
    <dbReference type="NCBI Taxonomy" id="9490"/>
    <lineage>
        <taxon>Eukaryota</taxon>
        <taxon>Metazoa</taxon>
        <taxon>Chordata</taxon>
        <taxon>Craniata</taxon>
        <taxon>Vertebrata</taxon>
        <taxon>Euteleostomi</taxon>
        <taxon>Mammalia</taxon>
        <taxon>Eutheria</taxon>
        <taxon>Euarchontoglires</taxon>
        <taxon>Primates</taxon>
        <taxon>Haplorrhini</taxon>
        <taxon>Platyrrhini</taxon>
        <taxon>Cebidae</taxon>
        <taxon>Callitrichinae</taxon>
        <taxon>Saguinus</taxon>
    </lineage>
</organism>
<feature type="compositionally biased region" description="Polar residues" evidence="1">
    <location>
        <begin position="197"/>
        <end position="207"/>
    </location>
</feature>
<proteinExistence type="predicted"/>
<evidence type="ECO:0000313" key="3">
    <source>
        <dbReference type="Proteomes" id="UP001266305"/>
    </source>
</evidence>
<evidence type="ECO:0000256" key="1">
    <source>
        <dbReference type="SAM" id="MobiDB-lite"/>
    </source>
</evidence>